<dbReference type="RefSeq" id="WP_068683993.1">
    <property type="nucleotide sequence ID" value="NZ_LYPA01000064.1"/>
</dbReference>
<protein>
    <submittedName>
        <fullName evidence="2">Uncharacterized protein</fullName>
    </submittedName>
</protein>
<reference evidence="2 3" key="1">
    <citation type="submission" date="2016-05" db="EMBL/GenBank/DDBJ databases">
        <title>Paenibacillus oryzae. sp. nov., isolated from the rice root.</title>
        <authorList>
            <person name="Zhang J."/>
            <person name="Zhang X."/>
        </authorList>
    </citation>
    <scope>NUCLEOTIDE SEQUENCE [LARGE SCALE GENOMIC DNA]</scope>
    <source>
        <strain evidence="2 3">1DrF-4</strain>
    </source>
</reference>
<dbReference type="EMBL" id="LYPA01000064">
    <property type="protein sequence ID" value="OBR64864.1"/>
    <property type="molecule type" value="Genomic_DNA"/>
</dbReference>
<proteinExistence type="predicted"/>
<evidence type="ECO:0000313" key="2">
    <source>
        <dbReference type="EMBL" id="OBR64864.1"/>
    </source>
</evidence>
<keyword evidence="3" id="KW-1185">Reference proteome</keyword>
<dbReference type="AlphaFoldDB" id="A0A1A5YH03"/>
<evidence type="ECO:0000313" key="3">
    <source>
        <dbReference type="Proteomes" id="UP000092024"/>
    </source>
</evidence>
<organism evidence="2 3">
    <name type="scientific">Paenibacillus oryzae</name>
    <dbReference type="NCBI Taxonomy" id="1844972"/>
    <lineage>
        <taxon>Bacteria</taxon>
        <taxon>Bacillati</taxon>
        <taxon>Bacillota</taxon>
        <taxon>Bacilli</taxon>
        <taxon>Bacillales</taxon>
        <taxon>Paenibacillaceae</taxon>
        <taxon>Paenibacillus</taxon>
    </lineage>
</organism>
<accession>A0A1A5YH03</accession>
<dbReference type="STRING" id="1844972.A7K91_04590"/>
<gene>
    <name evidence="2" type="ORF">A7K91_04590</name>
</gene>
<sequence>MNERIKTILRVFLYSLLAGLFLAVFSQLDHFIKYLFSLLALLMGILYFRKVETTGLRILFVVLALIFYFAAAIIFTAVLFIRDNPDFMSGAA</sequence>
<keyword evidence="1" id="KW-0812">Transmembrane</keyword>
<name>A0A1A5YH03_9BACL</name>
<keyword evidence="1" id="KW-0472">Membrane</keyword>
<comment type="caution">
    <text evidence="2">The sequence shown here is derived from an EMBL/GenBank/DDBJ whole genome shotgun (WGS) entry which is preliminary data.</text>
</comment>
<feature type="transmembrane region" description="Helical" evidence="1">
    <location>
        <begin position="60"/>
        <end position="81"/>
    </location>
</feature>
<feature type="transmembrane region" description="Helical" evidence="1">
    <location>
        <begin position="31"/>
        <end position="48"/>
    </location>
</feature>
<dbReference type="Proteomes" id="UP000092024">
    <property type="component" value="Unassembled WGS sequence"/>
</dbReference>
<keyword evidence="1" id="KW-1133">Transmembrane helix</keyword>
<feature type="transmembrane region" description="Helical" evidence="1">
    <location>
        <begin position="7"/>
        <end position="25"/>
    </location>
</feature>
<evidence type="ECO:0000256" key="1">
    <source>
        <dbReference type="SAM" id="Phobius"/>
    </source>
</evidence>